<keyword evidence="2 4" id="KW-0378">Hydrolase</keyword>
<comment type="caution">
    <text evidence="6">The sequence shown here is derived from an EMBL/GenBank/DDBJ whole genome shotgun (WGS) entry which is preliminary data.</text>
</comment>
<comment type="catalytic activity">
    <reaction evidence="4">
        <text>dUTP + H2O = dUMP + diphosphate + H(+)</text>
        <dbReference type="Rhea" id="RHEA:10248"/>
        <dbReference type="ChEBI" id="CHEBI:15377"/>
        <dbReference type="ChEBI" id="CHEBI:15378"/>
        <dbReference type="ChEBI" id="CHEBI:33019"/>
        <dbReference type="ChEBI" id="CHEBI:61555"/>
        <dbReference type="ChEBI" id="CHEBI:246422"/>
        <dbReference type="EC" id="3.6.1.23"/>
    </reaction>
</comment>
<evidence type="ECO:0000256" key="1">
    <source>
        <dbReference type="ARBA" id="ARBA00005142"/>
    </source>
</evidence>
<dbReference type="NCBIfam" id="TIGR00576">
    <property type="entry name" value="dut"/>
    <property type="match status" value="1"/>
</dbReference>
<name>A0ABS2XBT1_POLSP</name>
<dbReference type="EMBL" id="JAAWVQ010011431">
    <property type="protein sequence ID" value="MBN3271513.1"/>
    <property type="molecule type" value="Genomic_DNA"/>
</dbReference>
<dbReference type="CDD" id="cd07557">
    <property type="entry name" value="trimeric_dUTPase"/>
    <property type="match status" value="1"/>
</dbReference>
<proteinExistence type="inferred from homology"/>
<evidence type="ECO:0000313" key="7">
    <source>
        <dbReference type="Proteomes" id="UP001166093"/>
    </source>
</evidence>
<dbReference type="Proteomes" id="UP001166093">
    <property type="component" value="Unassembled WGS sequence"/>
</dbReference>
<dbReference type="Pfam" id="PF00692">
    <property type="entry name" value="dUTPase"/>
    <property type="match status" value="1"/>
</dbReference>
<dbReference type="InterPro" id="IPR036157">
    <property type="entry name" value="dUTPase-like_sf"/>
</dbReference>
<protein>
    <recommendedName>
        <fullName evidence="4">Deoxyuridine 5'-triphosphate nucleotidohydrolase</fullName>
        <shortName evidence="4">dUTPase</shortName>
        <ecNumber evidence="4">3.6.1.23</ecNumber>
    </recommendedName>
    <alternativeName>
        <fullName evidence="4">dUTP pyrophosphatase</fullName>
    </alternativeName>
</protein>
<keyword evidence="3 4" id="KW-0546">Nucleotide metabolism</keyword>
<feature type="non-terminal residue" evidence="6">
    <location>
        <position position="1"/>
    </location>
</feature>
<feature type="domain" description="dUTPase-like" evidence="5">
    <location>
        <begin position="1"/>
        <end position="112"/>
    </location>
</feature>
<comment type="cofactor">
    <cofactor evidence="4">
        <name>Mg(2+)</name>
        <dbReference type="ChEBI" id="CHEBI:18420"/>
    </cofactor>
</comment>
<organism evidence="6 7">
    <name type="scientific">Polyodon spathula</name>
    <name type="common">North American paddlefish</name>
    <name type="synonym">Squalus spathula</name>
    <dbReference type="NCBI Taxonomy" id="7913"/>
    <lineage>
        <taxon>Eukaryota</taxon>
        <taxon>Metazoa</taxon>
        <taxon>Chordata</taxon>
        <taxon>Craniata</taxon>
        <taxon>Vertebrata</taxon>
        <taxon>Euteleostomi</taxon>
        <taxon>Actinopterygii</taxon>
        <taxon>Chondrostei</taxon>
        <taxon>Acipenseriformes</taxon>
        <taxon>Polyodontidae</taxon>
        <taxon>Polyodon</taxon>
    </lineage>
</organism>
<evidence type="ECO:0000256" key="3">
    <source>
        <dbReference type="ARBA" id="ARBA00023080"/>
    </source>
</evidence>
<keyword evidence="7" id="KW-1185">Reference proteome</keyword>
<reference evidence="6" key="1">
    <citation type="journal article" date="2021" name="Cell">
        <title>Tracing the genetic footprints of vertebrate landing in non-teleost ray-finned fishes.</title>
        <authorList>
            <person name="Bi X."/>
            <person name="Wang K."/>
            <person name="Yang L."/>
            <person name="Pan H."/>
            <person name="Jiang H."/>
            <person name="Wei Q."/>
            <person name="Fang M."/>
            <person name="Yu H."/>
            <person name="Zhu C."/>
            <person name="Cai Y."/>
            <person name="He Y."/>
            <person name="Gan X."/>
            <person name="Zeng H."/>
            <person name="Yu D."/>
            <person name="Zhu Y."/>
            <person name="Jiang H."/>
            <person name="Qiu Q."/>
            <person name="Yang H."/>
            <person name="Zhang Y.E."/>
            <person name="Wang W."/>
            <person name="Zhu M."/>
            <person name="He S."/>
            <person name="Zhang G."/>
        </authorList>
    </citation>
    <scope>NUCLEOTIDE SEQUENCE</scope>
    <source>
        <strain evidence="6">Pddl_001</strain>
    </source>
</reference>
<feature type="non-terminal residue" evidence="6">
    <location>
        <position position="115"/>
    </location>
</feature>
<dbReference type="PANTHER" id="PTHR11241">
    <property type="entry name" value="DEOXYURIDINE 5'-TRIPHOSPHATE NUCLEOTIDOHYDROLASE"/>
    <property type="match status" value="1"/>
</dbReference>
<dbReference type="InterPro" id="IPR008181">
    <property type="entry name" value="dUTPase"/>
</dbReference>
<gene>
    <name evidence="6" type="primary">Dut_6</name>
    <name evidence="6" type="ORF">GTO93_0007501</name>
</gene>
<dbReference type="InterPro" id="IPR033704">
    <property type="entry name" value="dUTPase_trimeric"/>
</dbReference>
<evidence type="ECO:0000313" key="6">
    <source>
        <dbReference type="EMBL" id="MBN3271513.1"/>
    </source>
</evidence>
<dbReference type="SUPFAM" id="SSF51283">
    <property type="entry name" value="dUTPase-like"/>
    <property type="match status" value="1"/>
</dbReference>
<dbReference type="InterPro" id="IPR029054">
    <property type="entry name" value="dUTPase-like"/>
</dbReference>
<evidence type="ECO:0000259" key="5">
    <source>
        <dbReference type="Pfam" id="PF00692"/>
    </source>
</evidence>
<keyword evidence="4" id="KW-0479">Metal-binding</keyword>
<keyword evidence="4" id="KW-0460">Magnesium</keyword>
<dbReference type="PANTHER" id="PTHR11241:SF12">
    <property type="entry name" value="INACTIVE DEOXYURIDINE 5'-TRIPHOSPHATE NUCLEOTIDOHYDROLASE-LIKE PROTEIN FLJ16323-RELATED"/>
    <property type="match status" value="1"/>
</dbReference>
<evidence type="ECO:0000256" key="2">
    <source>
        <dbReference type="ARBA" id="ARBA00022801"/>
    </source>
</evidence>
<accession>A0ABS2XBT1</accession>
<evidence type="ECO:0000256" key="4">
    <source>
        <dbReference type="RuleBase" id="RU367024"/>
    </source>
</evidence>
<comment type="function">
    <text evidence="4">Involved in nucleotide metabolism via production of dUMP, the immediate precursor of thymidine nucleotides, and decreases the intracellular concentration of dUTP so that uracil cannot be incorporated into DNA.</text>
</comment>
<comment type="pathway">
    <text evidence="1 4">Pyrimidine metabolism; dUMP biosynthesis; dUMP from dCTP (dUTP route): step 2/2.</text>
</comment>
<dbReference type="Gene3D" id="2.70.40.10">
    <property type="match status" value="1"/>
</dbReference>
<dbReference type="EC" id="3.6.1.23" evidence="4"/>
<sequence>YSAYDYLVPPGSQSLVLTDIQIKVPPGCYARFAPRSSLAVKHGICIEAGVVDANYTGNVGILVQNTGAEPFEIRAGDRVAQLVCERICHPQVKEVSGLPSMDRGARGYGFSGTKA</sequence>
<comment type="similarity">
    <text evidence="4">Belongs to the dUTPase family.</text>
</comment>